<gene>
    <name evidence="2" type="ORF">S01H1_14529</name>
</gene>
<feature type="compositionally biased region" description="Polar residues" evidence="1">
    <location>
        <begin position="88"/>
        <end position="100"/>
    </location>
</feature>
<name>X0REU4_9ZZZZ</name>
<protein>
    <submittedName>
        <fullName evidence="2">Uncharacterized protein</fullName>
    </submittedName>
</protein>
<dbReference type="EMBL" id="BARS01007563">
    <property type="protein sequence ID" value="GAF67439.1"/>
    <property type="molecule type" value="Genomic_DNA"/>
</dbReference>
<evidence type="ECO:0000256" key="1">
    <source>
        <dbReference type="SAM" id="MobiDB-lite"/>
    </source>
</evidence>
<comment type="caution">
    <text evidence="2">The sequence shown here is derived from an EMBL/GenBank/DDBJ whole genome shotgun (WGS) entry which is preliminary data.</text>
</comment>
<dbReference type="AlphaFoldDB" id="X0REU4"/>
<feature type="compositionally biased region" description="Basic and acidic residues" evidence="1">
    <location>
        <begin position="69"/>
        <end position="87"/>
    </location>
</feature>
<reference evidence="2" key="1">
    <citation type="journal article" date="2014" name="Front. Microbiol.">
        <title>High frequency of phylogenetically diverse reductive dehalogenase-homologous genes in deep subseafloor sedimentary metagenomes.</title>
        <authorList>
            <person name="Kawai M."/>
            <person name="Futagami T."/>
            <person name="Toyoda A."/>
            <person name="Takaki Y."/>
            <person name="Nishi S."/>
            <person name="Hori S."/>
            <person name="Arai W."/>
            <person name="Tsubouchi T."/>
            <person name="Morono Y."/>
            <person name="Uchiyama I."/>
            <person name="Ito T."/>
            <person name="Fujiyama A."/>
            <person name="Inagaki F."/>
            <person name="Takami H."/>
        </authorList>
    </citation>
    <scope>NUCLEOTIDE SEQUENCE</scope>
    <source>
        <strain evidence="2">Expedition CK06-06</strain>
    </source>
</reference>
<organism evidence="2">
    <name type="scientific">marine sediment metagenome</name>
    <dbReference type="NCBI Taxonomy" id="412755"/>
    <lineage>
        <taxon>unclassified sequences</taxon>
        <taxon>metagenomes</taxon>
        <taxon>ecological metagenomes</taxon>
    </lineage>
</organism>
<feature type="region of interest" description="Disordered" evidence="1">
    <location>
        <begin position="69"/>
        <end position="128"/>
    </location>
</feature>
<feature type="non-terminal residue" evidence="2">
    <location>
        <position position="1"/>
    </location>
</feature>
<proteinExistence type="predicted"/>
<sequence>VEALGKDWIDIFGEGPGPELADDSKTLQNRMLFDKEIRSIAIGRDAAGLKPLSEQAMFDKALDSAFPEKSKKLGGKKVSEKLKERSKQNLQKPSGKTSAELTGHEKAVKANTDFDRKLEEEESKDTVG</sequence>
<feature type="compositionally biased region" description="Basic and acidic residues" evidence="1">
    <location>
        <begin position="102"/>
        <end position="128"/>
    </location>
</feature>
<accession>X0REU4</accession>
<evidence type="ECO:0000313" key="2">
    <source>
        <dbReference type="EMBL" id="GAF67439.1"/>
    </source>
</evidence>